<dbReference type="OrthoDB" id="1295045at2759"/>
<feature type="transmembrane region" description="Helical" evidence="13">
    <location>
        <begin position="1105"/>
        <end position="1127"/>
    </location>
</feature>
<evidence type="ECO:0000256" key="9">
    <source>
        <dbReference type="ARBA" id="ARBA00069061"/>
    </source>
</evidence>
<evidence type="ECO:0000313" key="16">
    <source>
        <dbReference type="Proteomes" id="UP000054928"/>
    </source>
</evidence>
<dbReference type="GO" id="GO:0006869">
    <property type="term" value="P:lipid transport"/>
    <property type="evidence" value="ECO:0007669"/>
    <property type="project" value="UniProtKB-KW"/>
</dbReference>
<dbReference type="InterPro" id="IPR002913">
    <property type="entry name" value="START_lipid-bd_dom"/>
</dbReference>
<keyword evidence="16" id="KW-1185">Reference proteome</keyword>
<comment type="subcellular location">
    <subcellularLocation>
        <location evidence="1">Cytoplasm</location>
    </subcellularLocation>
</comment>
<dbReference type="FunFam" id="3.30.530.20:FF:000017">
    <property type="entry name" value="Phosphatidylcholine transfer protein, putative"/>
    <property type="match status" value="1"/>
</dbReference>
<evidence type="ECO:0000256" key="13">
    <source>
        <dbReference type="SAM" id="Phobius"/>
    </source>
</evidence>
<dbReference type="PANTHER" id="PTHR19308">
    <property type="entry name" value="PHOSPHATIDYLCHOLINE TRANSFER PROTEIN"/>
    <property type="match status" value="1"/>
</dbReference>
<dbReference type="EMBL" id="CCYD01000645">
    <property type="protein sequence ID" value="CEG42944.1"/>
    <property type="molecule type" value="Genomic_DNA"/>
</dbReference>
<dbReference type="OMA" id="ANIDPKC"/>
<keyword evidence="7" id="KW-0446">Lipid-binding</keyword>
<keyword evidence="13" id="KW-0812">Transmembrane</keyword>
<feature type="region of interest" description="Disordered" evidence="12">
    <location>
        <begin position="284"/>
        <end position="311"/>
    </location>
</feature>
<dbReference type="InterPro" id="IPR023393">
    <property type="entry name" value="START-like_dom_sf"/>
</dbReference>
<dbReference type="RefSeq" id="XP_024579313.1">
    <property type="nucleotide sequence ID" value="XM_024728879.1"/>
</dbReference>
<dbReference type="Proteomes" id="UP000054928">
    <property type="component" value="Unassembled WGS sequence"/>
</dbReference>
<evidence type="ECO:0000256" key="7">
    <source>
        <dbReference type="ARBA" id="ARBA00023121"/>
    </source>
</evidence>
<evidence type="ECO:0000256" key="12">
    <source>
        <dbReference type="SAM" id="MobiDB-lite"/>
    </source>
</evidence>
<evidence type="ECO:0000256" key="4">
    <source>
        <dbReference type="ARBA" id="ARBA00022553"/>
    </source>
</evidence>
<dbReference type="AlphaFoldDB" id="A0A0P1APA9"/>
<dbReference type="InterPro" id="IPR051213">
    <property type="entry name" value="START_lipid_transfer"/>
</dbReference>
<keyword evidence="6" id="KW-0445">Lipid transport</keyword>
<feature type="transmembrane region" description="Helical" evidence="13">
    <location>
        <begin position="1148"/>
        <end position="1167"/>
    </location>
</feature>
<keyword evidence="5" id="KW-0007">Acetylation</keyword>
<evidence type="ECO:0000256" key="1">
    <source>
        <dbReference type="ARBA" id="ARBA00004496"/>
    </source>
</evidence>
<feature type="domain" description="START" evidence="14">
    <location>
        <begin position="47"/>
        <end position="237"/>
    </location>
</feature>
<dbReference type="SUPFAM" id="SSF55961">
    <property type="entry name" value="Bet v1-like"/>
    <property type="match status" value="2"/>
</dbReference>
<protein>
    <recommendedName>
        <fullName evidence="9">Phosphatidylcholine transfer protein</fullName>
    </recommendedName>
    <alternativeName>
        <fullName evidence="11">START domain-containing protein 2</fullName>
    </alternativeName>
    <alternativeName>
        <fullName evidence="10">StAR-related lipid transfer protein 2</fullName>
    </alternativeName>
</protein>
<dbReference type="SUPFAM" id="SSF50156">
    <property type="entry name" value="PDZ domain-like"/>
    <property type="match status" value="1"/>
</dbReference>
<evidence type="ECO:0000256" key="11">
    <source>
        <dbReference type="ARBA" id="ARBA00079049"/>
    </source>
</evidence>
<name>A0A0P1APA9_PLAHL</name>
<keyword evidence="13" id="KW-0472">Membrane</keyword>
<feature type="compositionally biased region" description="Low complexity" evidence="12">
    <location>
        <begin position="294"/>
        <end position="311"/>
    </location>
</feature>
<dbReference type="GO" id="GO:0008289">
    <property type="term" value="F:lipid binding"/>
    <property type="evidence" value="ECO:0007669"/>
    <property type="project" value="UniProtKB-KW"/>
</dbReference>
<keyword evidence="3" id="KW-0963">Cytoplasm</keyword>
<keyword evidence="2" id="KW-0813">Transport</keyword>
<dbReference type="PROSITE" id="PS50848">
    <property type="entry name" value="START"/>
    <property type="match status" value="1"/>
</dbReference>
<evidence type="ECO:0000259" key="14">
    <source>
        <dbReference type="PROSITE" id="PS50848"/>
    </source>
</evidence>
<evidence type="ECO:0000256" key="10">
    <source>
        <dbReference type="ARBA" id="ARBA00077188"/>
    </source>
</evidence>
<feature type="region of interest" description="Disordered" evidence="12">
    <location>
        <begin position="1020"/>
        <end position="1050"/>
    </location>
</feature>
<proteinExistence type="predicted"/>
<feature type="transmembrane region" description="Helical" evidence="13">
    <location>
        <begin position="1197"/>
        <end position="1219"/>
    </location>
</feature>
<dbReference type="PANTHER" id="PTHR19308:SF39">
    <property type="entry name" value="PHOSPHATIDYLCHOLINE TRANSFER PROTEIN"/>
    <property type="match status" value="1"/>
</dbReference>
<reference evidence="16" key="1">
    <citation type="submission" date="2014-09" db="EMBL/GenBank/DDBJ databases">
        <authorList>
            <person name="Sharma Rahul"/>
            <person name="Thines Marco"/>
        </authorList>
    </citation>
    <scope>NUCLEOTIDE SEQUENCE [LARGE SCALE GENOMIC DNA]</scope>
</reference>
<evidence type="ECO:0000256" key="8">
    <source>
        <dbReference type="ARBA" id="ARBA00063535"/>
    </source>
</evidence>
<comment type="subunit">
    <text evidence="8">Interacts with ACOT13/THEM2.</text>
</comment>
<keyword evidence="13" id="KW-1133">Transmembrane helix</keyword>
<evidence type="ECO:0000256" key="3">
    <source>
        <dbReference type="ARBA" id="ARBA00022490"/>
    </source>
</evidence>
<evidence type="ECO:0000256" key="2">
    <source>
        <dbReference type="ARBA" id="ARBA00022448"/>
    </source>
</evidence>
<dbReference type="GO" id="GO:0005829">
    <property type="term" value="C:cytosol"/>
    <property type="evidence" value="ECO:0007669"/>
    <property type="project" value="UniProtKB-ARBA"/>
</dbReference>
<sequence>MSSFEASKPVLPTSRGGPNGKRPPLTHRCSDPEFSDSELDDAVDMGETAMWANLNEAIYTDKNLEVFRPTQEESSLPIYCSKGWFPFSADTLFNTLLDIRYRELWDHNVDEVYVVEHQHESDVMYCAFKLPWPLANRDYVYRRRVKFYPLQNAFVILYQAAHHIDVPVSSTRTRVETCRLRLCIRNLASSHESCDFYLEYEDDTNFSLPNYLINLLLRTMLPSFMTKLHKACSGYAAFFHSIKNNENESMPSQVIRERAETPTLVIESIDPSDKKNVIRASATEERKPVRMQKQSRNSFFSRRTTSTNSTQSVNGIENLSRLSDDYGDMRRSEVSTDQSSRSTLIRHSINFNDGYLHHSSSAYNLESQFTNTPSEVSRVSSIDSAQTAPLDKDETLLPLDDDFSMKFRKQKIGLHLEMDLYSNKIIVAYCEKHSEAAGSGNRIEIGYLVTSVNGISVTDWNSTNVFSEIQRAKRPLTLGFSSPDREALLGYHHYHEPQNIVRCFITRANNILSLLRPFDKDEGRSAMLYRDFVASAAKSIFDSSHSEILSSEQTTLTSRSSTSLSHVDTERVLVPAGYLVYKINDLHVRNVPFTEIALLLERSRDQCIVTFKAAMLIVGNKQRSLKGRHHLSRRFPGIFRKKRRTSDTNIVAIKSLTTPTDNTSDTQNDQTKLETCELTDYSSVTVTVDNVDWVWQQVLKLKTTERVFSAGLLIDRLEAFLADTNNDTIVVARMKQTMDEKQKLVDYIQERRERGVKALEEFNNTKKDNDWQFGQTMLGVTTSWKPDEDGSVWIKLEGLVDGVDIFHTISVIREVDLYSVWIPFCSQSLLLQEMGHVELAAYLAISSPFLQRDAIIRAFGINAVYEHRCLLLLGGSVDVSTITTSVSIPTLQGWSAGRMEIKGFRALIEPLTRTQARTCIIANLDPKCAIPKAMLNFGIKKMAGILLYLIRKEAEKIELDLKSSKASAGNEHLCRITNDPSGFYTWLRPIVDKFFLDQVEKKSLDSTSLTLDATLEWTTDSDEPSVKDTRRKSTKSISPRPTKRRSTRISPLQRDGIRVSLPKKRSIESPLLINSHWSDYLYKIIIWPYVLVFLFATISTDLSVLSAYGLKLIFTCSCTFLAVPGAFSPTIRNRKRKHYEFQPLCRQYVVLAAIFDVLTSYGIRIWVHWIQCYVGAMLYGTSTFKRSTSEIYESEHFMMILCCFIYASAIVGMQIHVAVHM</sequence>
<dbReference type="GeneID" id="36408232"/>
<dbReference type="Pfam" id="PF01852">
    <property type="entry name" value="START"/>
    <property type="match status" value="1"/>
</dbReference>
<dbReference type="InterPro" id="IPR036034">
    <property type="entry name" value="PDZ_sf"/>
</dbReference>
<evidence type="ECO:0000256" key="5">
    <source>
        <dbReference type="ARBA" id="ARBA00022990"/>
    </source>
</evidence>
<evidence type="ECO:0000256" key="6">
    <source>
        <dbReference type="ARBA" id="ARBA00023055"/>
    </source>
</evidence>
<dbReference type="Gene3D" id="3.30.530.20">
    <property type="match status" value="2"/>
</dbReference>
<accession>A0A0P1APA9</accession>
<keyword evidence="4" id="KW-0597">Phosphoprotein</keyword>
<feature type="region of interest" description="Disordered" evidence="12">
    <location>
        <begin position="1"/>
        <end position="37"/>
    </location>
</feature>
<evidence type="ECO:0000313" key="15">
    <source>
        <dbReference type="EMBL" id="CEG42944.1"/>
    </source>
</evidence>
<organism evidence="15 16">
    <name type="scientific">Plasmopara halstedii</name>
    <name type="common">Downy mildew of sunflower</name>
    <dbReference type="NCBI Taxonomy" id="4781"/>
    <lineage>
        <taxon>Eukaryota</taxon>
        <taxon>Sar</taxon>
        <taxon>Stramenopiles</taxon>
        <taxon>Oomycota</taxon>
        <taxon>Peronosporomycetes</taxon>
        <taxon>Peronosporales</taxon>
        <taxon>Peronosporaceae</taxon>
        <taxon>Plasmopara</taxon>
    </lineage>
</organism>